<dbReference type="EnsemblMetazoa" id="ASIC004187-RA">
    <property type="protein sequence ID" value="ASIC004187-PA"/>
    <property type="gene ID" value="ASIC004187"/>
</dbReference>
<keyword evidence="4" id="KW-1185">Reference proteome</keyword>
<dbReference type="EMBL" id="KE524812">
    <property type="protein sequence ID" value="KFB37011.1"/>
    <property type="molecule type" value="Genomic_DNA"/>
</dbReference>
<dbReference type="EMBL" id="ATLV01012757">
    <property type="status" value="NOT_ANNOTATED_CDS"/>
    <property type="molecule type" value="Genomic_DNA"/>
</dbReference>
<evidence type="ECO:0000313" key="3">
    <source>
        <dbReference type="EnsemblMetazoa" id="ASIC004187-PA"/>
    </source>
</evidence>
<evidence type="ECO:0000313" key="4">
    <source>
        <dbReference type="Proteomes" id="UP000030765"/>
    </source>
</evidence>
<sequence length="123" mass="13747">MFLFLTPILEGVDRTWIAKPYGTVGTPHLRRYHSPGPVTRNDKLFASPPPVKKHGCPAEQLIPPDSNFPQTQPTGSPHQRVFGVGVGKERHRWMGGKPPRPSTRREMMRGWSTKSRHDVGSSG</sequence>
<dbReference type="VEuPathDB" id="VectorBase:ASIC004187"/>
<dbReference type="Proteomes" id="UP000030765">
    <property type="component" value="Unassembled WGS sequence"/>
</dbReference>
<name>A0A084VGB7_ANOSI</name>
<protein>
    <submittedName>
        <fullName evidence="2 3">Uncharacterized protein</fullName>
    </submittedName>
</protein>
<feature type="compositionally biased region" description="Polar residues" evidence="1">
    <location>
        <begin position="67"/>
        <end position="77"/>
    </location>
</feature>
<evidence type="ECO:0000313" key="2">
    <source>
        <dbReference type="EMBL" id="KFB37011.1"/>
    </source>
</evidence>
<reference evidence="2 4" key="1">
    <citation type="journal article" date="2014" name="BMC Genomics">
        <title>Genome sequence of Anopheles sinensis provides insight into genetics basis of mosquito competence for malaria parasites.</title>
        <authorList>
            <person name="Zhou D."/>
            <person name="Zhang D."/>
            <person name="Ding G."/>
            <person name="Shi L."/>
            <person name="Hou Q."/>
            <person name="Ye Y."/>
            <person name="Xu Y."/>
            <person name="Zhou H."/>
            <person name="Xiong C."/>
            <person name="Li S."/>
            <person name="Yu J."/>
            <person name="Hong S."/>
            <person name="Yu X."/>
            <person name="Zou P."/>
            <person name="Chen C."/>
            <person name="Chang X."/>
            <person name="Wang W."/>
            <person name="Lv Y."/>
            <person name="Sun Y."/>
            <person name="Ma L."/>
            <person name="Shen B."/>
            <person name="Zhu C."/>
        </authorList>
    </citation>
    <scope>NUCLEOTIDE SEQUENCE [LARGE SCALE GENOMIC DNA]</scope>
</reference>
<dbReference type="AlphaFoldDB" id="A0A084VGB7"/>
<organism evidence="2">
    <name type="scientific">Anopheles sinensis</name>
    <name type="common">Mosquito</name>
    <dbReference type="NCBI Taxonomy" id="74873"/>
    <lineage>
        <taxon>Eukaryota</taxon>
        <taxon>Metazoa</taxon>
        <taxon>Ecdysozoa</taxon>
        <taxon>Arthropoda</taxon>
        <taxon>Hexapoda</taxon>
        <taxon>Insecta</taxon>
        <taxon>Pterygota</taxon>
        <taxon>Neoptera</taxon>
        <taxon>Endopterygota</taxon>
        <taxon>Diptera</taxon>
        <taxon>Nematocera</taxon>
        <taxon>Culicoidea</taxon>
        <taxon>Culicidae</taxon>
        <taxon>Anophelinae</taxon>
        <taxon>Anopheles</taxon>
    </lineage>
</organism>
<proteinExistence type="predicted"/>
<feature type="region of interest" description="Disordered" evidence="1">
    <location>
        <begin position="24"/>
        <end position="123"/>
    </location>
</feature>
<accession>A0A084VGB7</accession>
<evidence type="ECO:0000256" key="1">
    <source>
        <dbReference type="SAM" id="MobiDB-lite"/>
    </source>
</evidence>
<reference evidence="3" key="2">
    <citation type="submission" date="2020-05" db="UniProtKB">
        <authorList>
            <consortium name="EnsemblMetazoa"/>
        </authorList>
    </citation>
    <scope>IDENTIFICATION</scope>
</reference>
<gene>
    <name evidence="2" type="ORF">ZHAS_00004187</name>
</gene>